<dbReference type="PANTHER" id="PTHR16263:SF4">
    <property type="entry name" value="TETRATRICOPEPTIDE REPEAT PROTEIN 38"/>
    <property type="match status" value="1"/>
</dbReference>
<evidence type="ECO:0000256" key="1">
    <source>
        <dbReference type="ARBA" id="ARBA00005857"/>
    </source>
</evidence>
<protein>
    <recommendedName>
        <fullName evidence="2">Tetratricopeptide repeat protein 38</fullName>
    </recommendedName>
</protein>
<comment type="caution">
    <text evidence="5">The sequence shown here is derived from an EMBL/GenBank/DDBJ whole genome shotgun (WGS) entry which is preliminary data.</text>
</comment>
<dbReference type="CDD" id="cd05804">
    <property type="entry name" value="StaR_like"/>
    <property type="match status" value="1"/>
</dbReference>
<dbReference type="InterPro" id="IPR011990">
    <property type="entry name" value="TPR-like_helical_dom_sf"/>
</dbReference>
<name>A0A7Y6TYK1_9BURK</name>
<dbReference type="Proteomes" id="UP000529637">
    <property type="component" value="Unassembled WGS sequence"/>
</dbReference>
<evidence type="ECO:0000256" key="4">
    <source>
        <dbReference type="ARBA" id="ARBA00022803"/>
    </source>
</evidence>
<keyword evidence="4" id="KW-0802">TPR repeat</keyword>
<keyword evidence="6" id="KW-1185">Reference proteome</keyword>
<comment type="similarity">
    <text evidence="1">Belongs to the TTC38 family.</text>
</comment>
<keyword evidence="3" id="KW-0677">Repeat</keyword>
<accession>A0A7Y6TYK1</accession>
<dbReference type="PANTHER" id="PTHR16263">
    <property type="entry name" value="TETRATRICOPEPTIDE REPEAT PROTEIN 38"/>
    <property type="match status" value="1"/>
</dbReference>
<evidence type="ECO:0000313" key="6">
    <source>
        <dbReference type="Proteomes" id="UP000529637"/>
    </source>
</evidence>
<sequence>MSTHDPRGCPVSGSNPIARQAYERALAAFVAWRTDSDDPLAAALEGAPRFVMAHVLAACKLVGSRDPRRVRSARPVLELAAALPANPHERLHIAALERILDDDYEGAAGVLGQALDARPRDVLALSMACGIDYLGGATTRMRERVERVLPAWPDDLTGAHAVRAMHAFALVECGENARAEDAARHAIALEPGNARAHHAMAHVFEMTDRPEAGARWLNAHAALWSERTVVATHCWWHLALFHLASGDAGAVLAHYDRRIRAGGLVDVADLIDAAALLWRLRLKGIDAGARWRELAAAWESHVDDAFCSFNDLHAMLAFVGAGDWSRARCLEQALARRQWLPTRHGESTRQLGLPACRALIAFGRGEHALAISLLASLPAHLHRLGGSHAQRDVLHLTLLQAIESIRRPAPRAQHTKQERPPRDIRLPYALPRLVVPNEVAEATP</sequence>
<dbReference type="AlphaFoldDB" id="A0A7Y6TYK1"/>
<evidence type="ECO:0000256" key="3">
    <source>
        <dbReference type="ARBA" id="ARBA00022737"/>
    </source>
</evidence>
<evidence type="ECO:0000313" key="5">
    <source>
        <dbReference type="EMBL" id="NUZ08328.1"/>
    </source>
</evidence>
<reference evidence="5 6" key="1">
    <citation type="submission" date="2020-06" db="EMBL/GenBank/DDBJ databases">
        <title>Schlegella sp. ID0723 isolated from air conditioner.</title>
        <authorList>
            <person name="Kim D.Y."/>
            <person name="Kim D.-U."/>
        </authorList>
    </citation>
    <scope>NUCLEOTIDE SEQUENCE [LARGE SCALE GENOMIC DNA]</scope>
    <source>
        <strain evidence="5 6">ID0723</strain>
    </source>
</reference>
<evidence type="ECO:0000256" key="2">
    <source>
        <dbReference type="ARBA" id="ARBA00019992"/>
    </source>
</evidence>
<dbReference type="EMBL" id="JABWMJ010000012">
    <property type="protein sequence ID" value="NUZ08328.1"/>
    <property type="molecule type" value="Genomic_DNA"/>
</dbReference>
<organism evidence="5 6">
    <name type="scientific">Piscinibacter koreensis</name>
    <dbReference type="NCBI Taxonomy" id="2742824"/>
    <lineage>
        <taxon>Bacteria</taxon>
        <taxon>Pseudomonadati</taxon>
        <taxon>Pseudomonadota</taxon>
        <taxon>Betaproteobacteria</taxon>
        <taxon>Burkholderiales</taxon>
        <taxon>Sphaerotilaceae</taxon>
        <taxon>Piscinibacter</taxon>
    </lineage>
</organism>
<dbReference type="Gene3D" id="1.25.40.10">
    <property type="entry name" value="Tetratricopeptide repeat domain"/>
    <property type="match status" value="1"/>
</dbReference>
<dbReference type="SUPFAM" id="SSF48452">
    <property type="entry name" value="TPR-like"/>
    <property type="match status" value="1"/>
</dbReference>
<dbReference type="RefSeq" id="WP_176071165.1">
    <property type="nucleotide sequence ID" value="NZ_JABWMJ010000012.1"/>
</dbReference>
<dbReference type="InterPro" id="IPR033891">
    <property type="entry name" value="TTC38"/>
</dbReference>
<proteinExistence type="inferred from homology"/>
<gene>
    <name evidence="5" type="ORF">HQN59_21480</name>
</gene>